<evidence type="ECO:0000313" key="1">
    <source>
        <dbReference type="EMBL" id="EFM7859349.1"/>
    </source>
</evidence>
<dbReference type="PROSITE" id="PS51257">
    <property type="entry name" value="PROKAR_LIPOPROTEIN"/>
    <property type="match status" value="1"/>
</dbReference>
<dbReference type="InterPro" id="IPR024291">
    <property type="entry name" value="DUF3829"/>
</dbReference>
<evidence type="ECO:0000313" key="2">
    <source>
        <dbReference type="Proteomes" id="UP000587626"/>
    </source>
</evidence>
<dbReference type="EMBL" id="AATLXB010000003">
    <property type="protein sequence ID" value="EFM7859349.1"/>
    <property type="molecule type" value="Genomic_DNA"/>
</dbReference>
<gene>
    <name evidence="1" type="ORF">B6R15_000545</name>
</gene>
<dbReference type="Proteomes" id="UP000587626">
    <property type="component" value="Unassembled WGS sequence"/>
</dbReference>
<sequence>MNYKTFFFCTILSGIAMIAGCDNDKSSAKQTSARQESEEIKRQEIQKYNEYVATANYRPYINGLAESIEDHEEYVNKYVNKNNELTSYYALEKSLISGKIERLEKALAIKTPLDDLDAYAEKYLKALKALEPVNEELSLYADTKEYLSDEGKLFHEKEPQLLVLLKATVAAEDDFENKITEHDAILVKKQFEAEKKDTFLYYRNGIIYYEKVIVSELDNLMTKNDTNSLAKLEADTNELNTLYKGYLKTKNSKNSTCDSKIKSFIARSRTMSEEMKKDWDKYTEIDPNISPIKIKLQMSGSSADQEYKNLMSDFNYLIRDMNADRC</sequence>
<comment type="caution">
    <text evidence="1">The sequence shown here is derived from an EMBL/GenBank/DDBJ whole genome shotgun (WGS) entry which is preliminary data.</text>
</comment>
<dbReference type="Pfam" id="PF12889">
    <property type="entry name" value="DUF3829"/>
    <property type="match status" value="1"/>
</dbReference>
<dbReference type="AlphaFoldDB" id="A0A828NMD0"/>
<proteinExistence type="predicted"/>
<dbReference type="RefSeq" id="WP_176219759.1">
    <property type="nucleotide sequence ID" value="NZ_CASDNN010000023.1"/>
</dbReference>
<protein>
    <submittedName>
        <fullName evidence="1">YiiG family protein</fullName>
    </submittedName>
</protein>
<reference evidence="1 2" key="1">
    <citation type="submission" date="2018-08" db="EMBL/GenBank/DDBJ databases">
        <authorList>
            <consortium name="GenomeTrakr network: Whole genome sequencing for foodborne pathogen traceback"/>
        </authorList>
    </citation>
    <scope>NUCLEOTIDE SEQUENCE [LARGE SCALE GENOMIC DNA]</scope>
    <source>
        <strain evidence="1 2">NC_STEC194</strain>
    </source>
</reference>
<organism evidence="1 2">
    <name type="scientific">Escherichia coli</name>
    <dbReference type="NCBI Taxonomy" id="562"/>
    <lineage>
        <taxon>Bacteria</taxon>
        <taxon>Pseudomonadati</taxon>
        <taxon>Pseudomonadota</taxon>
        <taxon>Gammaproteobacteria</taxon>
        <taxon>Enterobacterales</taxon>
        <taxon>Enterobacteriaceae</taxon>
        <taxon>Escherichia</taxon>
    </lineage>
</organism>
<name>A0A828NMD0_ECOLX</name>
<accession>A0A828NMD0</accession>